<sequence length="224" mass="26464">LYAIAILKYMKHFEQIIQRVIEKAKNDENILGVAMAGSYITHQLDKFSDLDFVIITENDYLFPKSKMVSFAESLGNYVAGFTGEHVGEKTLLICLFENPLTHIDFKFTEIKNFISRIENPFIVYEKSDRLVNLYKETVPVWPKPDLQWIEDRFWVWVHYSATKLGRNEFFETIDFISFLRLNVIGPLYHLKYNKDPRGVRKLEFFLDPNDLNLLKKTIPNYSYD</sequence>
<feature type="non-terminal residue" evidence="1">
    <location>
        <position position="224"/>
    </location>
</feature>
<comment type="caution">
    <text evidence="1">The sequence shown here is derived from an EMBL/GenBank/DDBJ whole genome shotgun (WGS) entry which is preliminary data.</text>
</comment>
<dbReference type="Pfam" id="PF04439">
    <property type="entry name" value="Adenyl_transf"/>
    <property type="match status" value="1"/>
</dbReference>
<organism evidence="1 2">
    <name type="scientific">Leptospira ryugenii</name>
    <dbReference type="NCBI Taxonomy" id="1917863"/>
    <lineage>
        <taxon>Bacteria</taxon>
        <taxon>Pseudomonadati</taxon>
        <taxon>Spirochaetota</taxon>
        <taxon>Spirochaetia</taxon>
        <taxon>Leptospirales</taxon>
        <taxon>Leptospiraceae</taxon>
        <taxon>Leptospira</taxon>
    </lineage>
</organism>
<reference evidence="1 2" key="1">
    <citation type="submission" date="2018-02" db="EMBL/GenBank/DDBJ databases">
        <title>Novel Leptospira species isolated from soil and water in Japan.</title>
        <authorList>
            <person name="Nakao R."/>
            <person name="Masuzawa T."/>
        </authorList>
    </citation>
    <scope>NUCLEOTIDE SEQUENCE [LARGE SCALE GENOMIC DNA]</scope>
    <source>
        <strain evidence="1 2">YH101</strain>
    </source>
</reference>
<keyword evidence="1" id="KW-0548">Nucleotidyltransferase</keyword>
<keyword evidence="2" id="KW-1185">Reference proteome</keyword>
<evidence type="ECO:0000313" key="1">
    <source>
        <dbReference type="EMBL" id="GBF52159.1"/>
    </source>
</evidence>
<dbReference type="EMBL" id="BFBB01000023">
    <property type="protein sequence ID" value="GBF52159.1"/>
    <property type="molecule type" value="Genomic_DNA"/>
</dbReference>
<dbReference type="AlphaFoldDB" id="A0A2P2E5K8"/>
<proteinExistence type="predicted"/>
<gene>
    <name evidence="1" type="ORF">LPTSP4_36980</name>
</gene>
<dbReference type="SUPFAM" id="SSF81301">
    <property type="entry name" value="Nucleotidyltransferase"/>
    <property type="match status" value="1"/>
</dbReference>
<protein>
    <submittedName>
        <fullName evidence="1">Streptomycin adenylyltransferase</fullName>
    </submittedName>
</protein>
<dbReference type="GO" id="GO:0016779">
    <property type="term" value="F:nucleotidyltransferase activity"/>
    <property type="evidence" value="ECO:0007669"/>
    <property type="project" value="UniProtKB-KW"/>
</dbReference>
<keyword evidence="1" id="KW-0808">Transferase</keyword>
<dbReference type="InterPro" id="IPR043519">
    <property type="entry name" value="NT_sf"/>
</dbReference>
<evidence type="ECO:0000313" key="2">
    <source>
        <dbReference type="Proteomes" id="UP000245133"/>
    </source>
</evidence>
<dbReference type="InterPro" id="IPR007530">
    <property type="entry name" value="Aminoglycoside_adenylylTfrase"/>
</dbReference>
<accession>A0A2P2E5K8</accession>
<dbReference type="OrthoDB" id="7375008at2"/>
<dbReference type="Proteomes" id="UP000245133">
    <property type="component" value="Unassembled WGS sequence"/>
</dbReference>
<dbReference type="Gene3D" id="3.30.460.10">
    <property type="entry name" value="Beta Polymerase, domain 2"/>
    <property type="match status" value="1"/>
</dbReference>
<name>A0A2P2E5K8_9LEPT</name>
<feature type="non-terminal residue" evidence="1">
    <location>
        <position position="1"/>
    </location>
</feature>